<dbReference type="GO" id="GO:0043709">
    <property type="term" value="P:cell adhesion involved in single-species biofilm formation"/>
    <property type="evidence" value="ECO:0007669"/>
    <property type="project" value="TreeGrafter"/>
</dbReference>
<sequence length="374" mass="43170">MGKIECIEIDVFALVILFVIFVNTYNRPGRHLFEQKLFSILLYSNFGVLCSDAILWGLNGMPNENIRILAGILTVIYYIFNILPCIVWSIYAHYQVYRDEKASLVLLMLISPPAVFGTLICAASYFNGLVFYFDSDNRYFRGNLYPVIAFICLSYLLFSLVLISVKRKSLEKNYFTAMIIFIVPPFIGGVIQYLFYGISLVWICTTVSILIIFINIQNNQLYTDHLTGLYNRRQLDYYFHSIKRRKKRKKLLAGIMIDLDCFKQINDKWGHGTGDAALVDVGEILNKSFGKSDLVCRFGGDEFIAIMEINQESELLAAIKRIRINTAEIKNKRHSSYNISLSIGYDIYDWDSEISIDDFIEHIDSLMYEDKRNA</sequence>
<feature type="transmembrane region" description="Helical" evidence="1">
    <location>
        <begin position="104"/>
        <end position="132"/>
    </location>
</feature>
<feature type="transmembrane region" description="Helical" evidence="1">
    <location>
        <begin position="37"/>
        <end position="56"/>
    </location>
</feature>
<dbReference type="OrthoDB" id="9805474at2"/>
<dbReference type="InterPro" id="IPR050469">
    <property type="entry name" value="Diguanylate_Cyclase"/>
</dbReference>
<dbReference type="GO" id="GO:0052621">
    <property type="term" value="F:diguanylate cyclase activity"/>
    <property type="evidence" value="ECO:0007669"/>
    <property type="project" value="UniProtKB-EC"/>
</dbReference>
<organism evidence="3 4">
    <name type="scientific">Clostridium oryzae</name>
    <dbReference type="NCBI Taxonomy" id="1450648"/>
    <lineage>
        <taxon>Bacteria</taxon>
        <taxon>Bacillati</taxon>
        <taxon>Bacillota</taxon>
        <taxon>Clostridia</taxon>
        <taxon>Eubacteriales</taxon>
        <taxon>Clostridiaceae</taxon>
        <taxon>Clostridium</taxon>
    </lineage>
</organism>
<dbReference type="Gene3D" id="3.30.70.270">
    <property type="match status" value="1"/>
</dbReference>
<dbReference type="InterPro" id="IPR000160">
    <property type="entry name" value="GGDEF_dom"/>
</dbReference>
<keyword evidence="3" id="KW-0548">Nucleotidyltransferase</keyword>
<evidence type="ECO:0000259" key="2">
    <source>
        <dbReference type="PROSITE" id="PS50887"/>
    </source>
</evidence>
<keyword evidence="1" id="KW-0812">Transmembrane</keyword>
<dbReference type="AlphaFoldDB" id="A0A1V4IM54"/>
<proteinExistence type="predicted"/>
<dbReference type="STRING" id="1450648.CLORY_24970"/>
<name>A0A1V4IM54_9CLOT</name>
<keyword evidence="1" id="KW-1133">Transmembrane helix</keyword>
<evidence type="ECO:0000256" key="1">
    <source>
        <dbReference type="SAM" id="Phobius"/>
    </source>
</evidence>
<feature type="transmembrane region" description="Helical" evidence="1">
    <location>
        <begin position="68"/>
        <end position="92"/>
    </location>
</feature>
<dbReference type="EMBL" id="MZGV01000026">
    <property type="protein sequence ID" value="OPJ60949.1"/>
    <property type="molecule type" value="Genomic_DNA"/>
</dbReference>
<feature type="transmembrane region" description="Helical" evidence="1">
    <location>
        <begin position="144"/>
        <end position="163"/>
    </location>
</feature>
<dbReference type="PANTHER" id="PTHR45138">
    <property type="entry name" value="REGULATORY COMPONENTS OF SENSORY TRANSDUCTION SYSTEM"/>
    <property type="match status" value="1"/>
</dbReference>
<dbReference type="CDD" id="cd01949">
    <property type="entry name" value="GGDEF"/>
    <property type="match status" value="1"/>
</dbReference>
<reference evidence="3 4" key="1">
    <citation type="submission" date="2017-03" db="EMBL/GenBank/DDBJ databases">
        <title>Genome sequence of Clostridium oryzae DSM 28571.</title>
        <authorList>
            <person name="Poehlein A."/>
            <person name="Daniel R."/>
        </authorList>
    </citation>
    <scope>NUCLEOTIDE SEQUENCE [LARGE SCALE GENOMIC DNA]</scope>
    <source>
        <strain evidence="3 4">DSM 28571</strain>
    </source>
</reference>
<feature type="transmembrane region" description="Helical" evidence="1">
    <location>
        <begin position="200"/>
        <end position="216"/>
    </location>
</feature>
<comment type="caution">
    <text evidence="3">The sequence shown here is derived from an EMBL/GenBank/DDBJ whole genome shotgun (WGS) entry which is preliminary data.</text>
</comment>
<feature type="transmembrane region" description="Helical" evidence="1">
    <location>
        <begin position="175"/>
        <end position="194"/>
    </location>
</feature>
<dbReference type="Proteomes" id="UP000190080">
    <property type="component" value="Unassembled WGS sequence"/>
</dbReference>
<keyword evidence="4" id="KW-1185">Reference proteome</keyword>
<dbReference type="NCBIfam" id="TIGR00254">
    <property type="entry name" value="GGDEF"/>
    <property type="match status" value="1"/>
</dbReference>
<dbReference type="InterPro" id="IPR029787">
    <property type="entry name" value="Nucleotide_cyclase"/>
</dbReference>
<keyword evidence="1" id="KW-0472">Membrane</keyword>
<evidence type="ECO:0000313" key="4">
    <source>
        <dbReference type="Proteomes" id="UP000190080"/>
    </source>
</evidence>
<keyword evidence="3" id="KW-0808">Transferase</keyword>
<dbReference type="PANTHER" id="PTHR45138:SF9">
    <property type="entry name" value="DIGUANYLATE CYCLASE DGCM-RELATED"/>
    <property type="match status" value="1"/>
</dbReference>
<protein>
    <submittedName>
        <fullName evidence="3">Diguanylate cyclase DosC</fullName>
        <ecNumber evidence="3">2.7.7.65</ecNumber>
    </submittedName>
</protein>
<dbReference type="EC" id="2.7.7.65" evidence="3"/>
<dbReference type="GO" id="GO:0005886">
    <property type="term" value="C:plasma membrane"/>
    <property type="evidence" value="ECO:0007669"/>
    <property type="project" value="TreeGrafter"/>
</dbReference>
<evidence type="ECO:0000313" key="3">
    <source>
        <dbReference type="EMBL" id="OPJ60949.1"/>
    </source>
</evidence>
<accession>A0A1V4IM54</accession>
<feature type="domain" description="GGDEF" evidence="2">
    <location>
        <begin position="250"/>
        <end position="374"/>
    </location>
</feature>
<gene>
    <name evidence="3" type="primary">dosC</name>
    <name evidence="3" type="ORF">CLORY_24970</name>
</gene>
<dbReference type="RefSeq" id="WP_079424918.1">
    <property type="nucleotide sequence ID" value="NZ_MZGV01000026.1"/>
</dbReference>
<dbReference type="PROSITE" id="PS50887">
    <property type="entry name" value="GGDEF"/>
    <property type="match status" value="1"/>
</dbReference>
<dbReference type="SMART" id="SM00267">
    <property type="entry name" value="GGDEF"/>
    <property type="match status" value="1"/>
</dbReference>
<dbReference type="Pfam" id="PF00990">
    <property type="entry name" value="GGDEF"/>
    <property type="match status" value="1"/>
</dbReference>
<dbReference type="SUPFAM" id="SSF55073">
    <property type="entry name" value="Nucleotide cyclase"/>
    <property type="match status" value="1"/>
</dbReference>
<dbReference type="InterPro" id="IPR043128">
    <property type="entry name" value="Rev_trsase/Diguanyl_cyclase"/>
</dbReference>
<feature type="transmembrane region" description="Helical" evidence="1">
    <location>
        <begin position="6"/>
        <end position="25"/>
    </location>
</feature>
<dbReference type="GO" id="GO:1902201">
    <property type="term" value="P:negative regulation of bacterial-type flagellum-dependent cell motility"/>
    <property type="evidence" value="ECO:0007669"/>
    <property type="project" value="TreeGrafter"/>
</dbReference>